<name>A0AC35TRL1_9BILA</name>
<reference evidence="2" key="1">
    <citation type="submission" date="2016-11" db="UniProtKB">
        <authorList>
            <consortium name="WormBaseParasite"/>
        </authorList>
    </citation>
    <scope>IDENTIFICATION</scope>
    <source>
        <strain evidence="2">KR3021</strain>
    </source>
</reference>
<evidence type="ECO:0000313" key="2">
    <source>
        <dbReference type="WBParaSite" id="RSKR_0000318200.1"/>
    </source>
</evidence>
<protein>
    <submittedName>
        <fullName evidence="2">Thioredoxin domain-containing protein</fullName>
    </submittedName>
</protein>
<evidence type="ECO:0000313" key="1">
    <source>
        <dbReference type="Proteomes" id="UP000095286"/>
    </source>
</evidence>
<dbReference type="WBParaSite" id="RSKR_0000318200.1">
    <property type="protein sequence ID" value="RSKR_0000318200.1"/>
    <property type="gene ID" value="RSKR_0000318200"/>
</dbReference>
<sequence>MRQKNKLSEDPNDVEDTKPPSFSPPQHFIQTTFLYRDVSELDKEYSQSVIERLNLLRSHLMKNAKVTIDNENIDCGQEGFVKCKEYPTKDGFHFLIIEDSAHGAAIYTIPRVLNRDDLKIEVALLDALSRHSLYSLMSFASKEAELELGFIKELSQEELEEMSRDRKEGERQEKKDQEKATKNKVSKIFTRGPFEMDLVDEKILEFREIEEPTDFGKLEKFGTDQLNNAIEQNDVVFVMFWSKANPISLHAIKLWIDASHRLYNVIIGDPRKIKIGHVSCFDDAQVCELFGVGRVNQHYLFMYENGRVSLNSPNMKDGIYYEEWVQMMLDGIVVELEDEEAVENAMKGNMVGFSGKRQAITIGIFPSNNCPEFEVYEKVAKLLRGKYHFVFHQNPEASPTIVIVRGKEDEGHQMRLYDGEFRITPIIEFIGFASIPNVLDLSGGFTNDVILKRNKIVIMIDNMNGKRKVEFSEVVSKYITWETGKETLFGSIDYIHKNVPHDLMITKFDVDILRLPYIFVFEKNRFLVKSLKDEPFDIEKILQLKDSEYERRLAFPTHIVNPLRYLNLEKTNIIFGRQNVLLLADPVLEIDEDDEDADPHSFAKLDLSNMGGCPMAAMAGKMKMKKRDEL</sequence>
<dbReference type="Proteomes" id="UP000095286">
    <property type="component" value="Unplaced"/>
</dbReference>
<proteinExistence type="predicted"/>
<organism evidence="1 2">
    <name type="scientific">Rhabditophanes sp. KR3021</name>
    <dbReference type="NCBI Taxonomy" id="114890"/>
    <lineage>
        <taxon>Eukaryota</taxon>
        <taxon>Metazoa</taxon>
        <taxon>Ecdysozoa</taxon>
        <taxon>Nematoda</taxon>
        <taxon>Chromadorea</taxon>
        <taxon>Rhabditida</taxon>
        <taxon>Tylenchina</taxon>
        <taxon>Panagrolaimomorpha</taxon>
        <taxon>Strongyloidoidea</taxon>
        <taxon>Alloionematidae</taxon>
        <taxon>Rhabditophanes</taxon>
    </lineage>
</organism>
<accession>A0AC35TRL1</accession>